<dbReference type="Pfam" id="PF18758">
    <property type="entry name" value="KDZ"/>
    <property type="match status" value="1"/>
</dbReference>
<feature type="compositionally biased region" description="Polar residues" evidence="1">
    <location>
        <begin position="419"/>
        <end position="439"/>
    </location>
</feature>
<feature type="region of interest" description="Disordered" evidence="1">
    <location>
        <begin position="368"/>
        <end position="448"/>
    </location>
</feature>
<proteinExistence type="predicted"/>
<evidence type="ECO:0000313" key="3">
    <source>
        <dbReference type="Proteomes" id="UP001218218"/>
    </source>
</evidence>
<dbReference type="Proteomes" id="UP001218218">
    <property type="component" value="Unassembled WGS sequence"/>
</dbReference>
<gene>
    <name evidence="2" type="ORF">DFH08DRAFT_978964</name>
</gene>
<dbReference type="InterPro" id="IPR040521">
    <property type="entry name" value="KDZ"/>
</dbReference>
<feature type="compositionally biased region" description="Basic residues" evidence="1">
    <location>
        <begin position="1"/>
        <end position="10"/>
    </location>
</feature>
<dbReference type="AlphaFoldDB" id="A0AAD6YY76"/>
<dbReference type="EMBL" id="JARIHO010000140">
    <property type="protein sequence ID" value="KAJ7301258.1"/>
    <property type="molecule type" value="Genomic_DNA"/>
</dbReference>
<organism evidence="2 3">
    <name type="scientific">Mycena albidolilacea</name>
    <dbReference type="NCBI Taxonomy" id="1033008"/>
    <lineage>
        <taxon>Eukaryota</taxon>
        <taxon>Fungi</taxon>
        <taxon>Dikarya</taxon>
        <taxon>Basidiomycota</taxon>
        <taxon>Agaricomycotina</taxon>
        <taxon>Agaricomycetes</taxon>
        <taxon>Agaricomycetidae</taxon>
        <taxon>Agaricales</taxon>
        <taxon>Marasmiineae</taxon>
        <taxon>Mycenaceae</taxon>
        <taxon>Mycena</taxon>
    </lineage>
</organism>
<protein>
    <submittedName>
        <fullName evidence="2">Uncharacterized protein</fullName>
    </submittedName>
</protein>
<dbReference type="PANTHER" id="PTHR33096">
    <property type="entry name" value="CXC2 DOMAIN-CONTAINING PROTEIN"/>
    <property type="match status" value="1"/>
</dbReference>
<sequence length="1062" mass="119519">MSSGKGKGKKTSLSSGGHRISYGRPSIFNRTKRVPINKTGAQLRQAREEQKMRIASLSFIQRDALLGHGDHDIEMPDAPEYYSADWQDIDSDDDEALQRIPPGEEGYYHSHAGKEAVFEEIFSKCQPGRGDLRRRALRVQRTIDSWKEQLPCLVDAYLKFKRDGPVSTETTPGGWKIEVIGLDEYGPRYFVHAHDARRTNETLLHHGYIGASPEKVSIAFPIRLFEVYRQVHRVCPRYSLSGLSTTLTNLHEGPRRASLAEQLSTAYDAYLQILRNVEACAHTAMGRDATWYIKNICAPCMYMISNEPQLRFRWLGTMDGNNSLKLVDATFLSGTTRFDNRTSTSFRWVTPEEVDIFKDEVANSQKARLKKSTAADPQQPATTAIVTPTSAVTTSATASTSASAPPSTPVPALTSPTTDVSANDSPDQGSASESAQPPVSNDDDPDVAWLNVNELSGGESEELAKCLNTCVERWKAAGPEARKKMFALFAVSGIFLTVCRHGHVVVMCDMVRSGELMKYPLAMVKRLLDEYGADIGLGYDIMCAFFKTLLRSSLGARVTAMRMQGVVPAFHGHAHNRACQIGWHPLYIDGVGLEDFEECERTFAKSNHLASTTRLATPFHRQQQIDEHFKFHDEDKHATSGNFIYQNYRQALEKIAINSGQLALLESSLGTTAADYEAYHAAEVQYFQDLRNEPDDIQQTVDYIEKLQKHAEASTASDQAKTEFQRLDFNIINNGYTGQKIALVRTRYRTTYTKFVAIEEDLCRFEEAHGISIRWTFDSQEYKDGLVVATQRKYRTALAEVERLVVQRLFELTKLGMSGLAYNMRDKISKALKTRSEAIRRAIVVYNDAATLLIPPRQRLTFAEIIQMISLAEFDILRDTRQDIRLLPWTQPARREAMVLHFGIKRAKEEVRRLNVEIVRLLTYLIDEHVDYHRAIAANIIVNPPLAMELQRRWHHASRISAAICRRIAQTSKLVGFSGTVFPGQREGRDPTLGDGIQPPSWLATELGVVLMEVEYDEGVDSDIGSRPTEDDNDSELVVRELDVDEDNIVQLMDHLSTFDDS</sequence>
<feature type="compositionally biased region" description="Low complexity" evidence="1">
    <location>
        <begin position="374"/>
        <end position="418"/>
    </location>
</feature>
<evidence type="ECO:0000256" key="1">
    <source>
        <dbReference type="SAM" id="MobiDB-lite"/>
    </source>
</evidence>
<comment type="caution">
    <text evidence="2">The sequence shown here is derived from an EMBL/GenBank/DDBJ whole genome shotgun (WGS) entry which is preliminary data.</text>
</comment>
<reference evidence="2" key="1">
    <citation type="submission" date="2023-03" db="EMBL/GenBank/DDBJ databases">
        <title>Massive genome expansion in bonnet fungi (Mycena s.s.) driven by repeated elements and novel gene families across ecological guilds.</title>
        <authorList>
            <consortium name="Lawrence Berkeley National Laboratory"/>
            <person name="Harder C.B."/>
            <person name="Miyauchi S."/>
            <person name="Viragh M."/>
            <person name="Kuo A."/>
            <person name="Thoen E."/>
            <person name="Andreopoulos B."/>
            <person name="Lu D."/>
            <person name="Skrede I."/>
            <person name="Drula E."/>
            <person name="Henrissat B."/>
            <person name="Morin E."/>
            <person name="Kohler A."/>
            <person name="Barry K."/>
            <person name="LaButti K."/>
            <person name="Morin E."/>
            <person name="Salamov A."/>
            <person name="Lipzen A."/>
            <person name="Mereny Z."/>
            <person name="Hegedus B."/>
            <person name="Baldrian P."/>
            <person name="Stursova M."/>
            <person name="Weitz H."/>
            <person name="Taylor A."/>
            <person name="Grigoriev I.V."/>
            <person name="Nagy L.G."/>
            <person name="Martin F."/>
            <person name="Kauserud H."/>
        </authorList>
    </citation>
    <scope>NUCLEOTIDE SEQUENCE</scope>
    <source>
        <strain evidence="2">CBHHK002</strain>
    </source>
</reference>
<name>A0AAD6YY76_9AGAR</name>
<accession>A0AAD6YY76</accession>
<dbReference type="PANTHER" id="PTHR33096:SF1">
    <property type="entry name" value="CXC1-LIKE CYSTEINE CLUSTER ASSOCIATED WITH KDZ TRANSPOSASES DOMAIN-CONTAINING PROTEIN"/>
    <property type="match status" value="1"/>
</dbReference>
<keyword evidence="3" id="KW-1185">Reference proteome</keyword>
<feature type="region of interest" description="Disordered" evidence="1">
    <location>
        <begin position="1"/>
        <end position="24"/>
    </location>
</feature>
<evidence type="ECO:0000313" key="2">
    <source>
        <dbReference type="EMBL" id="KAJ7301258.1"/>
    </source>
</evidence>